<dbReference type="InterPro" id="IPR052945">
    <property type="entry name" value="Mitotic_Regulator"/>
</dbReference>
<dbReference type="GO" id="GO:0008800">
    <property type="term" value="F:beta-lactamase activity"/>
    <property type="evidence" value="ECO:0007669"/>
    <property type="project" value="UniProtKB-EC"/>
</dbReference>
<sequence>MLVSLCKQVVGILGLVWIVCVPLSAWQQDKYLSEGGVEIKKGVDLLFKGVDALETHHDRQAFTYFKQSHQHGSILGTTFLGIVYMEGRGTAPDYYLAKSYFDSALRQLRVLLKANSAEEELATGSTPIQNFDTSIIANYGLATMIQQGLGMPKDPEKALHMYREIIVALGANGATAVLRKTGNVARYGDELSVVTDSVLDLVTAMPFKHVIDLKLLKASYYSNNKIAKEYVGKTLYQIGMAYKMGIGTGKKGGKAKKFLEKAVEFGNEKAMQALEGLE</sequence>
<keyword evidence="8" id="KW-1185">Reference proteome</keyword>
<dbReference type="Proteomes" id="UP000038622">
    <property type="component" value="Unassembled WGS sequence"/>
</dbReference>
<dbReference type="EC" id="3.5.2.6" evidence="2"/>
<accession>A0A0K2X6M4</accession>
<protein>
    <recommendedName>
        <fullName evidence="2">beta-lactamase</fullName>
        <ecNumber evidence="2">3.5.2.6</ecNumber>
    </recommendedName>
</protein>
<dbReference type="Proteomes" id="UP000041394">
    <property type="component" value="Unassembled WGS sequence"/>
</dbReference>
<evidence type="ECO:0000313" key="9">
    <source>
        <dbReference type="Proteomes" id="UP000041394"/>
    </source>
</evidence>
<dbReference type="InterPro" id="IPR011990">
    <property type="entry name" value="TPR-like_helical_dom_sf"/>
</dbReference>
<dbReference type="SMART" id="SM00671">
    <property type="entry name" value="SEL1"/>
    <property type="match status" value="3"/>
</dbReference>
<dbReference type="Proteomes" id="UP000045175">
    <property type="component" value="Unassembled WGS sequence"/>
</dbReference>
<reference evidence="8" key="2">
    <citation type="submission" date="2014-12" db="EMBL/GenBank/DDBJ databases">
        <authorList>
            <person name="Smet A."/>
        </authorList>
    </citation>
    <scope>NUCLEOTIDE SEQUENCE [LARGE SCALE GENOMIC DNA]</scope>
</reference>
<dbReference type="Pfam" id="PF08238">
    <property type="entry name" value="Sel1"/>
    <property type="match status" value="3"/>
</dbReference>
<dbReference type="EMBL" id="CDML01000003">
    <property type="protein sequence ID" value="CRF40361.1"/>
    <property type="molecule type" value="Genomic_DNA"/>
</dbReference>
<dbReference type="AlphaFoldDB" id="A0A0K2X6M4"/>
<dbReference type="InterPro" id="IPR006597">
    <property type="entry name" value="Sel1-like"/>
</dbReference>
<comment type="catalytic activity">
    <reaction evidence="1">
        <text>a beta-lactam + H2O = a substituted beta-amino acid</text>
        <dbReference type="Rhea" id="RHEA:20401"/>
        <dbReference type="ChEBI" id="CHEBI:15377"/>
        <dbReference type="ChEBI" id="CHEBI:35627"/>
        <dbReference type="ChEBI" id="CHEBI:140347"/>
        <dbReference type="EC" id="3.5.2.6"/>
    </reaction>
</comment>
<keyword evidence="3" id="KW-1015">Disulfide bond</keyword>
<evidence type="ECO:0000256" key="2">
    <source>
        <dbReference type="ARBA" id="ARBA00012865"/>
    </source>
</evidence>
<dbReference type="EMBL" id="CDMN01000055">
    <property type="protein sequence ID" value="CRF44718.1"/>
    <property type="molecule type" value="Genomic_DNA"/>
</dbReference>
<dbReference type="RefSeq" id="WP_053941609.1">
    <property type="nucleotide sequence ID" value="NZ_CDMH01000055.1"/>
</dbReference>
<dbReference type="OrthoDB" id="5326997at2"/>
<evidence type="ECO:0000313" key="10">
    <source>
        <dbReference type="Proteomes" id="UP000045175"/>
    </source>
</evidence>
<name>A0A0K2X6M4_9HELI</name>
<evidence type="ECO:0000313" key="8">
    <source>
        <dbReference type="Proteomes" id="UP000038622"/>
    </source>
</evidence>
<reference evidence="9 10" key="3">
    <citation type="submission" date="2014-12" db="EMBL/GenBank/DDBJ databases">
        <authorList>
            <person name="Jaenicke S."/>
        </authorList>
    </citation>
    <scope>NUCLEOTIDE SEQUENCE [LARGE SCALE GENOMIC DNA]</scope>
</reference>
<evidence type="ECO:0000256" key="1">
    <source>
        <dbReference type="ARBA" id="ARBA00001526"/>
    </source>
</evidence>
<dbReference type="GO" id="GO:0046677">
    <property type="term" value="P:response to antibiotic"/>
    <property type="evidence" value="ECO:0007669"/>
    <property type="project" value="UniProtKB-KW"/>
</dbReference>
<evidence type="ECO:0000313" key="7">
    <source>
        <dbReference type="EMBL" id="CRF44718.1"/>
    </source>
</evidence>
<dbReference type="EMBL" id="CDMH01000055">
    <property type="protein sequence ID" value="CRF43010.1"/>
    <property type="molecule type" value="Genomic_DNA"/>
</dbReference>
<dbReference type="SUPFAM" id="SSF81901">
    <property type="entry name" value="HCP-like"/>
    <property type="match status" value="1"/>
</dbReference>
<dbReference type="STRING" id="1578720.HAL011_01150"/>
<reference evidence="6" key="1">
    <citation type="submission" date="2014-12" db="EMBL/GenBank/DDBJ databases">
        <title>Whole genome sequences of four Staphylococcus schleiferi canine isolates.</title>
        <authorList>
            <person name="Misic A.M."/>
            <person name="Cain C."/>
            <person name="Morris D.O."/>
            <person name="Rankin S."/>
            <person name="Beiting D."/>
        </authorList>
    </citation>
    <scope>NUCLEOTIDE SEQUENCE</scope>
    <source>
        <strain evidence="5">ASB11</strain>
        <strain evidence="6">ASB13</strain>
        <strain evidence="7">ASB9</strain>
    </source>
</reference>
<dbReference type="PANTHER" id="PTHR43628:SF1">
    <property type="entry name" value="CHITIN SYNTHASE REGULATORY FACTOR 2-RELATED"/>
    <property type="match status" value="1"/>
</dbReference>
<keyword evidence="4" id="KW-0046">Antibiotic resistance</keyword>
<proteinExistence type="predicted"/>
<evidence type="ECO:0000256" key="4">
    <source>
        <dbReference type="ARBA" id="ARBA00023251"/>
    </source>
</evidence>
<evidence type="ECO:0000313" key="5">
    <source>
        <dbReference type="EMBL" id="CRF40361.1"/>
    </source>
</evidence>
<dbReference type="PANTHER" id="PTHR43628">
    <property type="entry name" value="ACTIVATOR OF C KINASE PROTEIN 1-RELATED"/>
    <property type="match status" value="1"/>
</dbReference>
<gene>
    <name evidence="5" type="ORF">HAL011_01150</name>
    <name evidence="6" type="ORF">HAL013_12310</name>
    <name evidence="7" type="ORF">HAL09_13260</name>
</gene>
<evidence type="ECO:0000313" key="6">
    <source>
        <dbReference type="EMBL" id="CRF43010.1"/>
    </source>
</evidence>
<organism evidence="6 10">
    <name type="scientific">Helicobacter ailurogastricus</name>
    <dbReference type="NCBI Taxonomy" id="1578720"/>
    <lineage>
        <taxon>Bacteria</taxon>
        <taxon>Pseudomonadati</taxon>
        <taxon>Campylobacterota</taxon>
        <taxon>Epsilonproteobacteria</taxon>
        <taxon>Campylobacterales</taxon>
        <taxon>Helicobacteraceae</taxon>
        <taxon>Helicobacter</taxon>
    </lineage>
</organism>
<evidence type="ECO:0000256" key="3">
    <source>
        <dbReference type="ARBA" id="ARBA00023157"/>
    </source>
</evidence>
<dbReference type="Gene3D" id="1.25.40.10">
    <property type="entry name" value="Tetratricopeptide repeat domain"/>
    <property type="match status" value="2"/>
</dbReference>